<feature type="compositionally biased region" description="Acidic residues" evidence="1">
    <location>
        <begin position="139"/>
        <end position="155"/>
    </location>
</feature>
<reference evidence="2" key="1">
    <citation type="submission" date="2019-12" db="EMBL/GenBank/DDBJ databases">
        <title>Genome sequencing and annotation of Brassica cretica.</title>
        <authorList>
            <person name="Studholme D.J."/>
            <person name="Sarris P."/>
        </authorList>
    </citation>
    <scope>NUCLEOTIDE SEQUENCE</scope>
    <source>
        <strain evidence="2">PFS-109/04</strain>
        <tissue evidence="2">Leaf</tissue>
    </source>
</reference>
<sequence length="162" mass="17774">MMIRAPVMMIRDPEMTTSAPAMTTSAPAMTTSASAMTIRALNIPLGLSVLLEMTITEMDLDRGPYSRIFAGLDLLRDGPKRIMRDYMDPHFFSFLILPEKNERESENKAILVTFPPENIRSSDDDDSSSGDDDSRSGDDDFSSGDDDFSFGDDDSSSGGVLI</sequence>
<dbReference type="AlphaFoldDB" id="A0A8S9N9W8"/>
<organism evidence="2 3">
    <name type="scientific">Brassica cretica</name>
    <name type="common">Mustard</name>
    <dbReference type="NCBI Taxonomy" id="69181"/>
    <lineage>
        <taxon>Eukaryota</taxon>
        <taxon>Viridiplantae</taxon>
        <taxon>Streptophyta</taxon>
        <taxon>Embryophyta</taxon>
        <taxon>Tracheophyta</taxon>
        <taxon>Spermatophyta</taxon>
        <taxon>Magnoliopsida</taxon>
        <taxon>eudicotyledons</taxon>
        <taxon>Gunneridae</taxon>
        <taxon>Pentapetalae</taxon>
        <taxon>rosids</taxon>
        <taxon>malvids</taxon>
        <taxon>Brassicales</taxon>
        <taxon>Brassicaceae</taxon>
        <taxon>Brassiceae</taxon>
        <taxon>Brassica</taxon>
    </lineage>
</organism>
<comment type="caution">
    <text evidence="2">The sequence shown here is derived from an EMBL/GenBank/DDBJ whole genome shotgun (WGS) entry which is preliminary data.</text>
</comment>
<protein>
    <submittedName>
        <fullName evidence="2">Uncharacterized protein</fullName>
    </submittedName>
</protein>
<proteinExistence type="predicted"/>
<evidence type="ECO:0000313" key="2">
    <source>
        <dbReference type="EMBL" id="KAF3501784.1"/>
    </source>
</evidence>
<dbReference type="EMBL" id="QGKX02001621">
    <property type="protein sequence ID" value="KAF3501784.1"/>
    <property type="molecule type" value="Genomic_DNA"/>
</dbReference>
<feature type="region of interest" description="Disordered" evidence="1">
    <location>
        <begin position="107"/>
        <end position="162"/>
    </location>
</feature>
<accession>A0A8S9N9W8</accession>
<dbReference type="Proteomes" id="UP000712600">
    <property type="component" value="Unassembled WGS sequence"/>
</dbReference>
<evidence type="ECO:0000313" key="3">
    <source>
        <dbReference type="Proteomes" id="UP000712600"/>
    </source>
</evidence>
<name>A0A8S9N9W8_BRACR</name>
<gene>
    <name evidence="2" type="ORF">F2Q69_00043618</name>
</gene>
<evidence type="ECO:0000256" key="1">
    <source>
        <dbReference type="SAM" id="MobiDB-lite"/>
    </source>
</evidence>